<dbReference type="OrthoDB" id="7764750at2759"/>
<dbReference type="AlphaFoldDB" id="A0A9Q0RVA2"/>
<evidence type="ECO:0008006" key="3">
    <source>
        <dbReference type="Google" id="ProtNLM"/>
    </source>
</evidence>
<protein>
    <recommendedName>
        <fullName evidence="3">Reverse transcriptase domain-containing protein</fullName>
    </recommendedName>
</protein>
<dbReference type="EMBL" id="WJQU01000004">
    <property type="protein sequence ID" value="KAJ6635470.1"/>
    <property type="molecule type" value="Genomic_DNA"/>
</dbReference>
<reference evidence="1" key="1">
    <citation type="submission" date="2022-07" db="EMBL/GenBank/DDBJ databases">
        <authorList>
            <person name="Trinca V."/>
            <person name="Uliana J.V.C."/>
            <person name="Torres T.T."/>
            <person name="Ward R.J."/>
            <person name="Monesi N."/>
        </authorList>
    </citation>
    <scope>NUCLEOTIDE SEQUENCE</scope>
    <source>
        <strain evidence="1">HSMRA1968</strain>
        <tissue evidence="1">Whole embryos</tissue>
    </source>
</reference>
<proteinExistence type="predicted"/>
<evidence type="ECO:0000313" key="2">
    <source>
        <dbReference type="Proteomes" id="UP001151699"/>
    </source>
</evidence>
<dbReference type="PANTHER" id="PTHR47510">
    <property type="entry name" value="REVERSE TRANSCRIPTASE DOMAIN-CONTAINING PROTEIN"/>
    <property type="match status" value="1"/>
</dbReference>
<comment type="caution">
    <text evidence="1">The sequence shown here is derived from an EMBL/GenBank/DDBJ whole genome shotgun (WGS) entry which is preliminary data.</text>
</comment>
<evidence type="ECO:0000313" key="1">
    <source>
        <dbReference type="EMBL" id="KAJ6635470.1"/>
    </source>
</evidence>
<keyword evidence="2" id="KW-1185">Reference proteome</keyword>
<accession>A0A9Q0RVA2</accession>
<organism evidence="1 2">
    <name type="scientific">Pseudolycoriella hygida</name>
    <dbReference type="NCBI Taxonomy" id="35572"/>
    <lineage>
        <taxon>Eukaryota</taxon>
        <taxon>Metazoa</taxon>
        <taxon>Ecdysozoa</taxon>
        <taxon>Arthropoda</taxon>
        <taxon>Hexapoda</taxon>
        <taxon>Insecta</taxon>
        <taxon>Pterygota</taxon>
        <taxon>Neoptera</taxon>
        <taxon>Endopterygota</taxon>
        <taxon>Diptera</taxon>
        <taxon>Nematocera</taxon>
        <taxon>Sciaroidea</taxon>
        <taxon>Sciaridae</taxon>
        <taxon>Pseudolycoriella</taxon>
    </lineage>
</organism>
<sequence length="325" mass="36387">MKVVKFATYLMSSSVPVAWIKSDGQFAFKNVTSAEVVRAIHTIKSKTIGLDGVRIVFVKMILPFILPVLTHIINHCFTSSTIPKCWKLAKVIPNHKKTRLRGLDDFRPLSILPCLSKVLEVIAKEQPVEYIYAMAEEYLEEAERYINENISSICAWARNNGLVLNASKTQAIVFSNTAIRSALPNVVIDGTTVTFTEAVKNPGVTMDVNMSFNAHVRDLSLKVFAILVYITNGARRTKGHRILLAQDLLTMTKQIQSPHATNHSTLASKYQFRHLMRGSDSTASANQRWTRWEPVTSKEMDFEYENTDRRGAVAISATTEPGSNL</sequence>
<name>A0A9Q0RVA2_9DIPT</name>
<dbReference type="PANTHER" id="PTHR47510:SF3">
    <property type="entry name" value="ENDO_EXONUCLEASE_PHOSPHATASE DOMAIN-CONTAINING PROTEIN"/>
    <property type="match status" value="1"/>
</dbReference>
<gene>
    <name evidence="1" type="ORF">Bhyg_14056</name>
</gene>
<dbReference type="Proteomes" id="UP001151699">
    <property type="component" value="Chromosome C"/>
</dbReference>